<evidence type="ECO:0000256" key="1">
    <source>
        <dbReference type="SAM" id="Coils"/>
    </source>
</evidence>
<keyword evidence="4" id="KW-1185">Reference proteome</keyword>
<feature type="region of interest" description="Disordered" evidence="2">
    <location>
        <begin position="492"/>
        <end position="545"/>
    </location>
</feature>
<evidence type="ECO:0000313" key="4">
    <source>
        <dbReference type="Proteomes" id="UP000504634"/>
    </source>
</evidence>
<feature type="region of interest" description="Disordered" evidence="2">
    <location>
        <begin position="581"/>
        <end position="626"/>
    </location>
</feature>
<keyword evidence="1" id="KW-0175">Coiled coil</keyword>
<dbReference type="CTD" id="40583"/>
<feature type="compositionally biased region" description="Low complexity" evidence="2">
    <location>
        <begin position="264"/>
        <end position="277"/>
    </location>
</feature>
<feature type="region of interest" description="Disordered" evidence="2">
    <location>
        <begin position="669"/>
        <end position="689"/>
    </location>
</feature>
<proteinExistence type="predicted"/>
<feature type="compositionally biased region" description="Basic and acidic residues" evidence="2">
    <location>
        <begin position="350"/>
        <end position="359"/>
    </location>
</feature>
<feature type="compositionally biased region" description="Low complexity" evidence="2">
    <location>
        <begin position="669"/>
        <end position="683"/>
    </location>
</feature>
<name>A0A6J2TLR6_DROLE</name>
<feature type="region of interest" description="Disordered" evidence="2">
    <location>
        <begin position="762"/>
        <end position="804"/>
    </location>
</feature>
<protein>
    <submittedName>
        <fullName evidence="5 6">Uncharacterized protein CG43427 isoform X1</fullName>
    </submittedName>
</protein>
<dbReference type="Pfam" id="PF15949">
    <property type="entry name" value="DUF4757"/>
    <property type="match status" value="1"/>
</dbReference>
<sequence>MECPEQDVMLDSNEDLMSTSGTSTNGAAGDTNGCGKKSTITSPDPTSYVTKARVTRPTPPPPSYNPMQFVQIKPCNLYQTAQQQLKKAEEVKKLKEVKKEEPEEWQNNLDNWKSSRRKRVEHIIDRVVETKKLELEEHDRMRRKSKTFTEMMEERAERGGSRARAKLASLAVYNEDEANDFSDLGIGTSSASGKSSLSEDYDNNSVMSDHAAELDKAIGANGGAASIEEQQNHINSNNKPTTSSTSKGANAAAMREYISSPGYDTSSSTAPASSPDPCEYTYEGAIQDYKQRVQRASNSVNKPPAANNNMKTTNSNGEHSEIAYPTRRGSKIEDRLSGFEVTSPSDTQEGVEKQKVDVPKVDISKRKEIFEQREQGEPKNSNGLPPKVVLRDRFNAPAVPLTNGNAVAMPEPAAKKEVKRLSGDLTSIRDRMQSLEQQRNAFNASKSVDVPVPPLKQRLSSLQNAVTKEEQQKKPPLVALIDARQLEIMRGEEERMRQQQKLSAPAPPPPALIVEEPPVPPASSGTNDDSGIQADNEDMLLQKEQEQQLNAAIAALALEERQLEEAANAVNQIEQEFAELTDLNPAPLTTAPINKPQLPPPPAQSQPAPQQSQQQQPQPQPRDMEFSVSSTNNFIQNEQIEPTINSPKEAVTVSGNVVVASAIGDVVSVSGNPSQSTSSPSSNANCNLRRKPSNEMVHARNLLKMFKETFQNDIELDEAAENEIAAPVITSPAPPSGATPAPISGTPASTGTVVTQIFDFTKPSKPTPPNSPTVGQHPHITRSSTTTTTTTTSPQGPNAAPPTQIPRAIAVGNPIGKPPMSPKALRYNPKAVSVAAPQSSPPSAAAQQFSINGRVEIFNSRQMEKPPTPTLPPKRTQHAALTQLSTAKEQINLQQPATALQAGSEALTVNEPLRTTEGNAEVVVCAPPVTIVNPDELPKPNTVKALSSCFVKAEAPPQPLPKPLPRSRIPQITPPQSPTPAKRQSVPTPTQDVTDNAVHVELRHWGSDQEPARQHSSIISSCSGDYAPVVGQTKAIVHSPPSNAIAVPPKPLTRSKPVTKAPNSDPLAPNDSMKPQVTRRSDMPALPSCAPNESSLFKLATSAPSSPVSPRALEAEVALCQQFLSSQAPTGLAISPEDSVYMRQQTIEELPCDKVDVHKEPLPCTGFQDVSMAEVRRCDGYEAAPKQVEPEIVPSEADIALCTGFLDSLATCATAKRPSCLPQRQRTVEEPLCESIDVHKMPAPATGFQDISEADVKRCDNLGAAAPSKNKTPSSPIMVARAAHSKALIDTCEQIIAEERLASSQMMNASLPDTPKTSTPLLARKSKIPIPKPCCISSSGTDSIQRVGYAPAEKEAPPTPKDDNLLIARTHVVETQIKVTTTTPPSSPKPAETQSPTPPTKEKKTKNIFDFLRRNFGHHEEPNATTTLNETIAPTVVLTSTRSGVDVVNPDEFVKVDNSKFYVPSEEPPPLPKTPAPVNIEIRKTITTDEIVEENATETELTQEINDMLDDEINKLEVGGGDRGVGMHGAGTK</sequence>
<accession>A0A6J2TLR6</accession>
<feature type="compositionally biased region" description="Low complexity" evidence="2">
    <location>
        <begin position="235"/>
        <end position="247"/>
    </location>
</feature>
<feature type="region of interest" description="Disordered" evidence="2">
    <location>
        <begin position="1379"/>
        <end position="1403"/>
    </location>
</feature>
<gene>
    <name evidence="5 6" type="primary">LOC115625525</name>
</gene>
<feature type="region of interest" description="Disordered" evidence="2">
    <location>
        <begin position="1"/>
        <end position="68"/>
    </location>
</feature>
<feature type="region of interest" description="Disordered" evidence="2">
    <location>
        <begin position="1040"/>
        <end position="1086"/>
    </location>
</feature>
<feature type="compositionally biased region" description="Polar residues" evidence="2">
    <location>
        <begin position="15"/>
        <end position="26"/>
    </location>
</feature>
<feature type="compositionally biased region" description="Polar residues" evidence="2">
    <location>
        <begin position="294"/>
        <end position="317"/>
    </location>
</feature>
<feature type="compositionally biased region" description="Low complexity" evidence="2">
    <location>
        <begin position="189"/>
        <end position="198"/>
    </location>
</feature>
<feature type="region of interest" description="Disordered" evidence="2">
    <location>
        <begin position="145"/>
        <end position="164"/>
    </location>
</feature>
<dbReference type="GeneID" id="115625525"/>
<reference evidence="5 6" key="1">
    <citation type="submission" date="2025-04" db="UniProtKB">
        <authorList>
            <consortium name="RefSeq"/>
        </authorList>
    </citation>
    <scope>IDENTIFICATION</scope>
    <source>
        <strain evidence="5 6">11010-0011.00</strain>
        <tissue evidence="5 6">Whole body</tissue>
    </source>
</reference>
<feature type="domain" description="DUF4757" evidence="3">
    <location>
        <begin position="83"/>
        <end position="154"/>
    </location>
</feature>
<evidence type="ECO:0000256" key="2">
    <source>
        <dbReference type="SAM" id="MobiDB-lite"/>
    </source>
</evidence>
<feature type="compositionally biased region" description="Low complexity" evidence="2">
    <location>
        <begin position="781"/>
        <end position="793"/>
    </location>
</feature>
<dbReference type="RefSeq" id="XP_030376450.1">
    <property type="nucleotide sequence ID" value="XM_030520590.1"/>
</dbReference>
<organism evidence="4 6">
    <name type="scientific">Drosophila lebanonensis</name>
    <name type="common">Fruit fly</name>
    <name type="synonym">Scaptodrosophila lebanonensis</name>
    <dbReference type="NCBI Taxonomy" id="7225"/>
    <lineage>
        <taxon>Eukaryota</taxon>
        <taxon>Metazoa</taxon>
        <taxon>Ecdysozoa</taxon>
        <taxon>Arthropoda</taxon>
        <taxon>Hexapoda</taxon>
        <taxon>Insecta</taxon>
        <taxon>Pterygota</taxon>
        <taxon>Neoptera</taxon>
        <taxon>Endopterygota</taxon>
        <taxon>Diptera</taxon>
        <taxon>Brachycera</taxon>
        <taxon>Muscomorpha</taxon>
        <taxon>Ephydroidea</taxon>
        <taxon>Drosophilidae</taxon>
        <taxon>Scaptodrosophila</taxon>
    </lineage>
</organism>
<dbReference type="RefSeq" id="XP_030376449.1">
    <property type="nucleotide sequence ID" value="XM_030520589.1"/>
</dbReference>
<evidence type="ECO:0000313" key="5">
    <source>
        <dbReference type="RefSeq" id="XP_030376449.1"/>
    </source>
</evidence>
<feature type="compositionally biased region" description="Pro residues" evidence="2">
    <location>
        <begin position="505"/>
        <end position="521"/>
    </location>
</feature>
<feature type="compositionally biased region" description="Polar residues" evidence="2">
    <location>
        <begin position="38"/>
        <end position="49"/>
    </location>
</feature>
<evidence type="ECO:0000259" key="3">
    <source>
        <dbReference type="Pfam" id="PF15949"/>
    </source>
</evidence>
<feature type="region of interest" description="Disordered" evidence="2">
    <location>
        <begin position="955"/>
        <end position="993"/>
    </location>
</feature>
<feature type="region of interest" description="Disordered" evidence="2">
    <location>
        <begin position="178"/>
        <end position="359"/>
    </location>
</feature>
<dbReference type="InterPro" id="IPR031865">
    <property type="entry name" value="DUF4757"/>
</dbReference>
<feature type="compositionally biased region" description="Low complexity" evidence="2">
    <location>
        <begin position="605"/>
        <end position="617"/>
    </location>
</feature>
<dbReference type="Proteomes" id="UP000504634">
    <property type="component" value="Unplaced"/>
</dbReference>
<feature type="coiled-coil region" evidence="1">
    <location>
        <begin position="418"/>
        <end position="445"/>
    </location>
</feature>
<evidence type="ECO:0000313" key="6">
    <source>
        <dbReference type="RefSeq" id="XP_030376450.1"/>
    </source>
</evidence>